<evidence type="ECO:0000256" key="7">
    <source>
        <dbReference type="ARBA" id="ARBA00022829"/>
    </source>
</evidence>
<keyword evidence="7" id="KW-0159">Chromosome partition</keyword>
<feature type="compositionally biased region" description="Pro residues" evidence="12">
    <location>
        <begin position="783"/>
        <end position="792"/>
    </location>
</feature>
<keyword evidence="6" id="KW-0802">TPR repeat</keyword>
<dbReference type="GO" id="GO:0005654">
    <property type="term" value="C:nucleoplasm"/>
    <property type="evidence" value="ECO:0007669"/>
    <property type="project" value="UniProtKB-SubCell"/>
</dbReference>
<dbReference type="InterPro" id="IPR011990">
    <property type="entry name" value="TPR-like_helical_dom_sf"/>
</dbReference>
<protein>
    <recommendedName>
        <fullName evidence="3">MAU2 chromatid cohesion factor homolog</fullName>
    </recommendedName>
    <alternativeName>
        <fullName evidence="11">Cohesin loading complex subunit SCC4 homolog</fullName>
    </alternativeName>
</protein>
<dbReference type="GO" id="GO:0007064">
    <property type="term" value="P:mitotic sister chromatid cohesion"/>
    <property type="evidence" value="ECO:0007669"/>
    <property type="project" value="InterPro"/>
</dbReference>
<evidence type="ECO:0000256" key="8">
    <source>
        <dbReference type="ARBA" id="ARBA00023242"/>
    </source>
</evidence>
<sequence>FLAVMTISLASISLANVLVQPGYKHQYDSNRRYLQDQSAPQYWTQSPIEQYRAEQLPDQESTQYRPGVQTVYPYESNQADARSHVLSYPHRPPYHHYLPRSHHVHFARIGGHGYVRPSVYGYVGHPQSLMVHNRRKRSDPASTESSKSEVVAHDNDVAAKSPSTDAKHSTTIDSLLPEHEPTDTTETPNWFRELHTLLNKPQYIRPLPQDAWYLSLLGLAENFRTSNPPDIKSCIQCLQAVFNFKPPPRVEARTHLQLGNILLTHTKNIDLARYHLDKAWRLSQNINTFDDVKFEAASVVAELYEQQLQPNLSKPILRKAIELSQHNVYWHCRLIFQLAQIHASEKDFVAASSLLAVGVDYSHISNASYTRVLFLLSRCMLLLIDKKFTEVHPLLNSAGHHVENWQGNPHQKEYLKVYFLVLQVCHYLMAGQVKSVKPCLKQLQQSIQTIMSPSWPADDVVTGSNIGDMFIWMPKDHLYVLVYLVTVMHSMQAGYMDKAQKYTDKALSQIEKLKIIDNKPILSVFQLMLLEHIIMCRLVMGNKSVALMEISQACQLCRRQPRLLQGHRPQLHVLLGLYAMSMNCMEAAEAQFIAALKTSQEKELWTFAHLNLAIVYLRSKREAELGALLERINPESLPSHSHSLRAAAYYVQGLQAFFGARYNEAKRYLRETLKMANSEDLNRLTSCSLVLLGHIFLSLGNSRESMNMVTPAMQLASKIPDVHVQLWATAILKDLYRICGEPNRESEAYQMHCTFSQTLLKDHFQSTQMSEHSLIQWTDGPMPASPTNPPPSTSQAIL</sequence>
<evidence type="ECO:0000256" key="12">
    <source>
        <dbReference type="SAM" id="MobiDB-lite"/>
    </source>
</evidence>
<dbReference type="FunFam" id="1.25.40.10:FF:000977">
    <property type="entry name" value="MAU2 chromatid cohesion factor homolog"/>
    <property type="match status" value="1"/>
</dbReference>
<reference evidence="14 15" key="1">
    <citation type="journal article" date="2019" name="Philos. Trans. R. Soc. Lond., B, Biol. Sci.">
        <title>Ant behaviour and brain gene expression of defending hosts depend on the ecological success of the intruding social parasite.</title>
        <authorList>
            <person name="Kaur R."/>
            <person name="Stoldt M."/>
            <person name="Jongepier E."/>
            <person name="Feldmeyer B."/>
            <person name="Menzel F."/>
            <person name="Bornberg-Bauer E."/>
            <person name="Foitzik S."/>
        </authorList>
    </citation>
    <scope>NUCLEOTIDE SEQUENCE [LARGE SCALE GENOMIC DNA]</scope>
    <source>
        <tissue evidence="14">Whole body</tissue>
    </source>
</reference>
<dbReference type="AlphaFoldDB" id="A0A4S2KYM7"/>
<comment type="subcellular location">
    <subcellularLocation>
        <location evidence="1">Nucleus</location>
        <location evidence="1">Nucleoplasm</location>
    </subcellularLocation>
</comment>
<accession>A0A4S2KYM7</accession>
<evidence type="ECO:0000256" key="5">
    <source>
        <dbReference type="ARBA" id="ARBA00022776"/>
    </source>
</evidence>
<name>A0A4S2KYM7_9HYME</name>
<comment type="caution">
    <text evidence="14">The sequence shown here is derived from an EMBL/GenBank/DDBJ whole genome shotgun (WGS) entry which is preliminary data.</text>
</comment>
<evidence type="ECO:0000256" key="4">
    <source>
        <dbReference type="ARBA" id="ARBA00022618"/>
    </source>
</evidence>
<keyword evidence="9" id="KW-0131">Cell cycle</keyword>
<evidence type="ECO:0000256" key="1">
    <source>
        <dbReference type="ARBA" id="ARBA00004642"/>
    </source>
</evidence>
<dbReference type="PANTHER" id="PTHR21394">
    <property type="entry name" value="MAU2 CHROMATID COHESION FACTOR HOMOLOG"/>
    <property type="match status" value="1"/>
</dbReference>
<feature type="compositionally biased region" description="Basic and acidic residues" evidence="12">
    <location>
        <begin position="165"/>
        <end position="182"/>
    </location>
</feature>
<dbReference type="Pfam" id="PF10345">
    <property type="entry name" value="Cohesin_load"/>
    <property type="match status" value="1"/>
</dbReference>
<evidence type="ECO:0000256" key="3">
    <source>
        <dbReference type="ARBA" id="ARBA00017198"/>
    </source>
</evidence>
<dbReference type="GO" id="GO:0051301">
    <property type="term" value="P:cell division"/>
    <property type="evidence" value="ECO:0007669"/>
    <property type="project" value="UniProtKB-KW"/>
</dbReference>
<comment type="function">
    <text evidence="10">Required for association of the cohesin complex with chromatin during interphase. Plays a role in sister chromatid cohesion and normal progression through prometaphase.</text>
</comment>
<dbReference type="GO" id="GO:0007059">
    <property type="term" value="P:chromosome segregation"/>
    <property type="evidence" value="ECO:0007669"/>
    <property type="project" value="UniProtKB-KW"/>
</dbReference>
<keyword evidence="5" id="KW-0498">Mitosis</keyword>
<feature type="chain" id="PRO_5020292469" description="MAU2 chromatid cohesion factor homolog" evidence="13">
    <location>
        <begin position="16"/>
        <end position="798"/>
    </location>
</feature>
<gene>
    <name evidence="14" type="ORF">DBV15_04311</name>
</gene>
<feature type="signal peptide" evidence="13">
    <location>
        <begin position="1"/>
        <end position="15"/>
    </location>
</feature>
<evidence type="ECO:0000256" key="9">
    <source>
        <dbReference type="ARBA" id="ARBA00023306"/>
    </source>
</evidence>
<keyword evidence="13" id="KW-0732">Signal</keyword>
<dbReference type="Proteomes" id="UP000310200">
    <property type="component" value="Unassembled WGS sequence"/>
</dbReference>
<evidence type="ECO:0000313" key="14">
    <source>
        <dbReference type="EMBL" id="TGZ53308.1"/>
    </source>
</evidence>
<dbReference type="STRING" id="300112.A0A4S2KYM7"/>
<dbReference type="SUPFAM" id="SSF48452">
    <property type="entry name" value="TPR-like"/>
    <property type="match status" value="2"/>
</dbReference>
<keyword evidence="4" id="KW-0132">Cell division</keyword>
<evidence type="ECO:0000256" key="2">
    <source>
        <dbReference type="ARBA" id="ARBA00008585"/>
    </source>
</evidence>
<feature type="region of interest" description="Disordered" evidence="12">
    <location>
        <begin position="131"/>
        <end position="187"/>
    </location>
</feature>
<dbReference type="Gene3D" id="1.25.40.10">
    <property type="entry name" value="Tetratricopeptide repeat domain"/>
    <property type="match status" value="2"/>
</dbReference>
<keyword evidence="8" id="KW-0539">Nucleus</keyword>
<feature type="non-terminal residue" evidence="14">
    <location>
        <position position="1"/>
    </location>
</feature>
<evidence type="ECO:0000256" key="13">
    <source>
        <dbReference type="SAM" id="SignalP"/>
    </source>
</evidence>
<feature type="region of interest" description="Disordered" evidence="12">
    <location>
        <begin position="777"/>
        <end position="798"/>
    </location>
</feature>
<evidence type="ECO:0000313" key="15">
    <source>
        <dbReference type="Proteomes" id="UP000310200"/>
    </source>
</evidence>
<evidence type="ECO:0000256" key="10">
    <source>
        <dbReference type="ARBA" id="ARBA00025632"/>
    </source>
</evidence>
<dbReference type="EMBL" id="QBLH01001066">
    <property type="protein sequence ID" value="TGZ53308.1"/>
    <property type="molecule type" value="Genomic_DNA"/>
</dbReference>
<organism evidence="14 15">
    <name type="scientific">Temnothorax longispinosus</name>
    <dbReference type="NCBI Taxonomy" id="300112"/>
    <lineage>
        <taxon>Eukaryota</taxon>
        <taxon>Metazoa</taxon>
        <taxon>Ecdysozoa</taxon>
        <taxon>Arthropoda</taxon>
        <taxon>Hexapoda</taxon>
        <taxon>Insecta</taxon>
        <taxon>Pterygota</taxon>
        <taxon>Neoptera</taxon>
        <taxon>Endopterygota</taxon>
        <taxon>Hymenoptera</taxon>
        <taxon>Apocrita</taxon>
        <taxon>Aculeata</taxon>
        <taxon>Formicoidea</taxon>
        <taxon>Formicidae</taxon>
        <taxon>Myrmicinae</taxon>
        <taxon>Temnothorax</taxon>
    </lineage>
</organism>
<dbReference type="FunFam" id="1.25.40.10:FF:000373">
    <property type="entry name" value="MAU2 chromatid cohesion factor homolog"/>
    <property type="match status" value="1"/>
</dbReference>
<proteinExistence type="inferred from homology"/>
<evidence type="ECO:0000256" key="6">
    <source>
        <dbReference type="ARBA" id="ARBA00022803"/>
    </source>
</evidence>
<comment type="similarity">
    <text evidence="2">Belongs to the SCC4/mau-2 family.</text>
</comment>
<feature type="compositionally biased region" description="Basic and acidic residues" evidence="12">
    <location>
        <begin position="146"/>
        <end position="157"/>
    </location>
</feature>
<evidence type="ECO:0000256" key="11">
    <source>
        <dbReference type="ARBA" id="ARBA00030523"/>
    </source>
</evidence>
<keyword evidence="15" id="KW-1185">Reference proteome</keyword>
<dbReference type="InterPro" id="IPR019440">
    <property type="entry name" value="MAU2"/>
</dbReference>